<evidence type="ECO:0000256" key="2">
    <source>
        <dbReference type="SAM" id="Phobius"/>
    </source>
</evidence>
<feature type="transmembrane region" description="Helical" evidence="2">
    <location>
        <begin position="104"/>
        <end position="123"/>
    </location>
</feature>
<dbReference type="Pfam" id="PF20153">
    <property type="entry name" value="DUF6535"/>
    <property type="match status" value="1"/>
</dbReference>
<feature type="transmembrane region" description="Helical" evidence="2">
    <location>
        <begin position="221"/>
        <end position="245"/>
    </location>
</feature>
<evidence type="ECO:0000313" key="5">
    <source>
        <dbReference type="Proteomes" id="UP000290288"/>
    </source>
</evidence>
<comment type="caution">
    <text evidence="4">The sequence shown here is derived from an EMBL/GenBank/DDBJ whole genome shotgun (WGS) entry which is preliminary data.</text>
</comment>
<feature type="region of interest" description="Disordered" evidence="1">
    <location>
        <begin position="43"/>
        <end position="68"/>
    </location>
</feature>
<gene>
    <name evidence="4" type="ORF">EST38_g14451</name>
</gene>
<dbReference type="AlphaFoldDB" id="A0A4Q2CZM5"/>
<sequence length="669" mass="74610">MSDLDNVYAADDSEAEKAQLRESSLTASGILPTLKSPRVEVQDPLVEVKDGGGGAPGDGGDAGRERRGKKDILEFRPEARIWYLYLEDAEQEAKDRVELWKTGLDSLLIFAGLFAGIVSSFVIDARRDLLTNSEQNLLSDIRDTLRGMSVIDLVNIPVSQKWINGLWLMSLLITLFSAIMGVLAKAWLAKFVPATTRREATDAFHRYKLDKAAELWYLEEIITLVPLLVQIASFLFLGGLVVQSITDDQTLGLTLLGMCIAGCITYLTMTLLPLFVASSPFNTPLSDLLGWLGKMLVALLTLKWPSNSGWQVKTDINEGLAEILYTKLIKSPKPTYVDEAATEIALPSFKKNWIDRLCRNDTSRCFLTRFRQHLSTRTDNVIKRNEILCSHVLAFLQLVDHLEDKIATNPKEIPVEVMLPDYKHLLDALRDSLGSGYPLHRWNNLPESLRPLSFGLRTQILSLFKSLPECYRMGKDSTLIELDFNSNEMSDRPWELACQEIRSTHRLHFMLAACRGVLQGEKNVKTISAFILGLCLAKAGCSASETGRTSEWAGNIEAKERAIVDSLALEFLSQLYAATMNELEDMAAAALNDISSLSPGFEISAAHPRQGILETLFSTLTLPHRALRVHTIKMLNQVSDLKPDLFNTGSIEIISNMTVYEDEDIREDG</sequence>
<feature type="transmembrane region" description="Helical" evidence="2">
    <location>
        <begin position="166"/>
        <end position="188"/>
    </location>
</feature>
<evidence type="ECO:0000256" key="1">
    <source>
        <dbReference type="SAM" id="MobiDB-lite"/>
    </source>
</evidence>
<feature type="compositionally biased region" description="Gly residues" evidence="1">
    <location>
        <begin position="51"/>
        <end position="60"/>
    </location>
</feature>
<feature type="domain" description="DUF6535" evidence="3">
    <location>
        <begin position="82"/>
        <end position="244"/>
    </location>
</feature>
<proteinExistence type="predicted"/>
<dbReference type="EMBL" id="SDEE01001944">
    <property type="protein sequence ID" value="RXW11404.1"/>
    <property type="molecule type" value="Genomic_DNA"/>
</dbReference>
<keyword evidence="5" id="KW-1185">Reference proteome</keyword>
<evidence type="ECO:0000313" key="4">
    <source>
        <dbReference type="EMBL" id="RXW11404.1"/>
    </source>
</evidence>
<feature type="non-terminal residue" evidence="4">
    <location>
        <position position="669"/>
    </location>
</feature>
<reference evidence="4 5" key="1">
    <citation type="submission" date="2019-01" db="EMBL/GenBank/DDBJ databases">
        <title>Draft genome sequence of Psathyrella aberdarensis IHI B618.</title>
        <authorList>
            <person name="Buettner E."/>
            <person name="Kellner H."/>
        </authorList>
    </citation>
    <scope>NUCLEOTIDE SEQUENCE [LARGE SCALE GENOMIC DNA]</scope>
    <source>
        <strain evidence="4 5">IHI B618</strain>
    </source>
</reference>
<keyword evidence="2" id="KW-0472">Membrane</keyword>
<name>A0A4Q2CZM5_9AGAR</name>
<feature type="region of interest" description="Disordered" evidence="1">
    <location>
        <begin position="1"/>
        <end position="22"/>
    </location>
</feature>
<protein>
    <recommendedName>
        <fullName evidence="3">DUF6535 domain-containing protein</fullName>
    </recommendedName>
</protein>
<feature type="transmembrane region" description="Helical" evidence="2">
    <location>
        <begin position="251"/>
        <end position="276"/>
    </location>
</feature>
<organism evidence="4 5">
    <name type="scientific">Candolleomyces aberdarensis</name>
    <dbReference type="NCBI Taxonomy" id="2316362"/>
    <lineage>
        <taxon>Eukaryota</taxon>
        <taxon>Fungi</taxon>
        <taxon>Dikarya</taxon>
        <taxon>Basidiomycota</taxon>
        <taxon>Agaricomycotina</taxon>
        <taxon>Agaricomycetes</taxon>
        <taxon>Agaricomycetidae</taxon>
        <taxon>Agaricales</taxon>
        <taxon>Agaricineae</taxon>
        <taxon>Psathyrellaceae</taxon>
        <taxon>Candolleomyces</taxon>
    </lineage>
</organism>
<dbReference type="STRING" id="2316362.A0A4Q2CZM5"/>
<dbReference type="OrthoDB" id="3219854at2759"/>
<dbReference type="InterPro" id="IPR045338">
    <property type="entry name" value="DUF6535"/>
</dbReference>
<keyword evidence="2" id="KW-1133">Transmembrane helix</keyword>
<keyword evidence="2" id="KW-0812">Transmembrane</keyword>
<evidence type="ECO:0000259" key="3">
    <source>
        <dbReference type="Pfam" id="PF20153"/>
    </source>
</evidence>
<dbReference type="Proteomes" id="UP000290288">
    <property type="component" value="Unassembled WGS sequence"/>
</dbReference>
<accession>A0A4Q2CZM5</accession>